<sequence length="281" mass="32587">MRKTKEEYHQLTNLYIKQKWLIAKKEELKELIDFCEDAESKGLVFSLLERFAYLDNETLNFLLNELSDYIINETGFTESTTQLLSLTYDDEADSSQKILDNIKHPIYKKGWRQIKTVNMFGKSISNYNKGKREIIIVDEFIGSGRTLRGRIDYLKKNIPGEFKLKCCFIAGIKNAIDNLTAEGIEIFCPLQLDKGISEYFEGDKLIEAEDLMLKLELKLAQYINGKDLFKYSFGYGSAEALYTMEGCNGNTPNSVFPIFWWLKDKLNIERNTVLTRFEIGF</sequence>
<evidence type="ECO:0000259" key="1">
    <source>
        <dbReference type="Pfam" id="PF24390"/>
    </source>
</evidence>
<keyword evidence="3" id="KW-1185">Reference proteome</keyword>
<dbReference type="InterPro" id="IPR000836">
    <property type="entry name" value="PRTase_dom"/>
</dbReference>
<organism evidence="2 3">
    <name type="scientific">Chryseobacterium vrystaatense</name>
    <dbReference type="NCBI Taxonomy" id="307480"/>
    <lineage>
        <taxon>Bacteria</taxon>
        <taxon>Pseudomonadati</taxon>
        <taxon>Bacteroidota</taxon>
        <taxon>Flavobacteriia</taxon>
        <taxon>Flavobacteriales</taxon>
        <taxon>Weeksellaceae</taxon>
        <taxon>Chryseobacterium group</taxon>
        <taxon>Chryseobacterium</taxon>
    </lineage>
</organism>
<evidence type="ECO:0000313" key="2">
    <source>
        <dbReference type="EMBL" id="KFF27398.1"/>
    </source>
</evidence>
<dbReference type="SUPFAM" id="SSF53271">
    <property type="entry name" value="PRTase-like"/>
    <property type="match status" value="1"/>
</dbReference>
<dbReference type="InterPro" id="IPR056920">
    <property type="entry name" value="PRTase-CE"/>
</dbReference>
<proteinExistence type="predicted"/>
<dbReference type="Pfam" id="PF24390">
    <property type="entry name" value="PRTase-CE"/>
    <property type="match status" value="1"/>
</dbReference>
<comment type="caution">
    <text evidence="2">The sequence shown here is derived from an EMBL/GenBank/DDBJ whole genome shotgun (WGS) entry which is preliminary data.</text>
</comment>
<dbReference type="RefSeq" id="WP_034742332.1">
    <property type="nucleotide sequence ID" value="NZ_JPRI01000002.1"/>
</dbReference>
<name>A0ABR4UQR5_9FLAO</name>
<reference evidence="2 3" key="1">
    <citation type="submission" date="2014-07" db="EMBL/GenBank/DDBJ databases">
        <title>Genome of Chryseobacterium vrystaatense LMG 22846.</title>
        <authorList>
            <person name="Pipes S.E."/>
            <person name="Stropko S.J."/>
            <person name="Newman J.D."/>
        </authorList>
    </citation>
    <scope>NUCLEOTIDE SEQUENCE [LARGE SCALE GENOMIC DNA]</scope>
    <source>
        <strain evidence="2 3">LMG 22846</strain>
    </source>
</reference>
<evidence type="ECO:0000313" key="3">
    <source>
        <dbReference type="Proteomes" id="UP000028719"/>
    </source>
</evidence>
<feature type="domain" description="PRTase-CE" evidence="1">
    <location>
        <begin position="34"/>
        <end position="264"/>
    </location>
</feature>
<dbReference type="Proteomes" id="UP000028719">
    <property type="component" value="Unassembled WGS sequence"/>
</dbReference>
<dbReference type="CDD" id="cd06223">
    <property type="entry name" value="PRTases_typeI"/>
    <property type="match status" value="1"/>
</dbReference>
<dbReference type="InterPro" id="IPR029057">
    <property type="entry name" value="PRTase-like"/>
</dbReference>
<accession>A0ABR4UQR5</accession>
<gene>
    <name evidence="2" type="ORF">IW16_09245</name>
</gene>
<dbReference type="EMBL" id="JPRI01000002">
    <property type="protein sequence ID" value="KFF27398.1"/>
    <property type="molecule type" value="Genomic_DNA"/>
</dbReference>
<protein>
    <recommendedName>
        <fullName evidence="1">PRTase-CE domain-containing protein</fullName>
    </recommendedName>
</protein>